<evidence type="ECO:0000256" key="8">
    <source>
        <dbReference type="RuleBase" id="RU003827"/>
    </source>
</evidence>
<dbReference type="EMBL" id="GIBP01008295">
    <property type="protein sequence ID" value="NDV37264.1"/>
    <property type="molecule type" value="Transcribed_RNA"/>
</dbReference>
<comment type="similarity">
    <text evidence="2 8">Belongs to the EMP24/GP25L family.</text>
</comment>
<feature type="domain" description="GOLD" evidence="10">
    <location>
        <begin position="22"/>
        <end position="104"/>
    </location>
</feature>
<dbReference type="GO" id="GO:0012505">
    <property type="term" value="C:endomembrane system"/>
    <property type="evidence" value="ECO:0007669"/>
    <property type="project" value="UniProtKB-SubCell"/>
</dbReference>
<dbReference type="InterPro" id="IPR036598">
    <property type="entry name" value="GOLD_dom_sf"/>
</dbReference>
<organism evidence="11">
    <name type="scientific">Arcella intermedia</name>
    <dbReference type="NCBI Taxonomy" id="1963864"/>
    <lineage>
        <taxon>Eukaryota</taxon>
        <taxon>Amoebozoa</taxon>
        <taxon>Tubulinea</taxon>
        <taxon>Elardia</taxon>
        <taxon>Arcellinida</taxon>
        <taxon>Sphaerothecina</taxon>
        <taxon>Arcellidae</taxon>
        <taxon>Arcella</taxon>
    </lineage>
</organism>
<evidence type="ECO:0000256" key="2">
    <source>
        <dbReference type="ARBA" id="ARBA00007104"/>
    </source>
</evidence>
<evidence type="ECO:0000256" key="4">
    <source>
        <dbReference type="ARBA" id="ARBA00022729"/>
    </source>
</evidence>
<evidence type="ECO:0000256" key="3">
    <source>
        <dbReference type="ARBA" id="ARBA00022692"/>
    </source>
</evidence>
<evidence type="ECO:0000259" key="10">
    <source>
        <dbReference type="PROSITE" id="PS50866"/>
    </source>
</evidence>
<evidence type="ECO:0000256" key="9">
    <source>
        <dbReference type="SAM" id="Phobius"/>
    </source>
</evidence>
<keyword evidence="5 9" id="KW-1133">Transmembrane helix</keyword>
<evidence type="ECO:0000256" key="7">
    <source>
        <dbReference type="ARBA" id="ARBA00037847"/>
    </source>
</evidence>
<dbReference type="GO" id="GO:0016020">
    <property type="term" value="C:membrane"/>
    <property type="evidence" value="ECO:0007669"/>
    <property type="project" value="UniProtKB-SubCell"/>
</dbReference>
<dbReference type="InterPro" id="IPR015720">
    <property type="entry name" value="Emp24-like"/>
</dbReference>
<dbReference type="Pfam" id="PF01105">
    <property type="entry name" value="EMP24_GP25L"/>
    <property type="match status" value="1"/>
</dbReference>
<keyword evidence="6 9" id="KW-0472">Membrane</keyword>
<feature type="transmembrane region" description="Helical" evidence="9">
    <location>
        <begin position="161"/>
        <end position="183"/>
    </location>
</feature>
<evidence type="ECO:0000256" key="6">
    <source>
        <dbReference type="ARBA" id="ARBA00023136"/>
    </source>
</evidence>
<accession>A0A6B2LJV9</accession>
<comment type="subcellular location">
    <subcellularLocation>
        <location evidence="7">Endomembrane system</location>
        <topology evidence="7">Single-pass membrane protein</topology>
    </subcellularLocation>
    <subcellularLocation>
        <location evidence="1 8">Membrane</location>
        <topology evidence="1 8">Single-pass type I membrane protein</topology>
    </subcellularLocation>
</comment>
<dbReference type="SMART" id="SM01190">
    <property type="entry name" value="EMP24_GP25L"/>
    <property type="match status" value="1"/>
</dbReference>
<dbReference type="InterPro" id="IPR009038">
    <property type="entry name" value="GOLD_dom"/>
</dbReference>
<evidence type="ECO:0000256" key="5">
    <source>
        <dbReference type="ARBA" id="ARBA00022989"/>
    </source>
</evidence>
<proteinExistence type="inferred from homology"/>
<dbReference type="PROSITE" id="PS50866">
    <property type="entry name" value="GOLD"/>
    <property type="match status" value="1"/>
</dbReference>
<dbReference type="AlphaFoldDB" id="A0A6B2LJV9"/>
<evidence type="ECO:0000313" key="11">
    <source>
        <dbReference type="EMBL" id="NDV37264.1"/>
    </source>
</evidence>
<reference evidence="11" key="1">
    <citation type="journal article" date="2020" name="J. Eukaryot. Microbiol.">
        <title>De novo Sequencing, Assembly and Annotation of the Transcriptome for the Free-Living Testate Amoeba Arcella intermedia.</title>
        <authorList>
            <person name="Ribeiro G.M."/>
            <person name="Porfirio-Sousa A.L."/>
            <person name="Maurer-Alcala X.X."/>
            <person name="Katz L.A."/>
            <person name="Lahr D.J.G."/>
        </authorList>
    </citation>
    <scope>NUCLEOTIDE SEQUENCE</scope>
</reference>
<protein>
    <recommendedName>
        <fullName evidence="10">GOLD domain-containing protein</fullName>
    </recommendedName>
</protein>
<keyword evidence="3 8" id="KW-0812">Transmembrane</keyword>
<keyword evidence="4" id="KW-0732">Signal</keyword>
<dbReference type="SUPFAM" id="SSF101576">
    <property type="entry name" value="Supernatant protein factor (SPF), C-terminal domain"/>
    <property type="match status" value="1"/>
</dbReference>
<dbReference type="PANTHER" id="PTHR22811">
    <property type="entry name" value="TRANSMEMBRANE EMP24 DOMAIN-CONTAINING PROTEIN"/>
    <property type="match status" value="1"/>
</dbReference>
<evidence type="ECO:0000256" key="1">
    <source>
        <dbReference type="ARBA" id="ARBA00004479"/>
    </source>
</evidence>
<sequence>MLLLVFVDGCTAFSFEIPPKKEKCFYEVVEKDQQLGMMFQVTAGGFLDIDVNVLDPQRKAIYTGTKEKDGRYSFSAESAGTYSFCFGNLMSTVTSKQVQLVITVGKPEYFSEVADEDSVSPLLDVIIQLEDAINSIGGDLDYLKMRESAHRSTNESTNERVVYWSIFEMIILVALSSWQVYYLKRFFEDRRSL</sequence>
<name>A0A6B2LJV9_9EUKA</name>